<feature type="binding site" evidence="9">
    <location>
        <begin position="200"/>
        <end position="204"/>
    </location>
    <ligand>
        <name>ATP</name>
        <dbReference type="ChEBI" id="CHEBI:30616"/>
    </ligand>
</feature>
<evidence type="ECO:0000313" key="12">
    <source>
        <dbReference type="Proteomes" id="UP000248395"/>
    </source>
</evidence>
<dbReference type="InterPro" id="IPR023865">
    <property type="entry name" value="Aliphatic_acid_kinase_CS"/>
</dbReference>
<gene>
    <name evidence="9" type="primary">ackA</name>
    <name evidence="11" type="ORF">DFR38_12412</name>
</gene>
<dbReference type="Pfam" id="PF00871">
    <property type="entry name" value="Acetate_kinase"/>
    <property type="match status" value="1"/>
</dbReference>
<dbReference type="PANTHER" id="PTHR21060:SF21">
    <property type="entry name" value="ACETATE KINASE"/>
    <property type="match status" value="1"/>
</dbReference>
<evidence type="ECO:0000256" key="1">
    <source>
        <dbReference type="ARBA" id="ARBA00008748"/>
    </source>
</evidence>
<dbReference type="OrthoDB" id="9802453at2"/>
<dbReference type="InterPro" id="IPR043129">
    <property type="entry name" value="ATPase_NBD"/>
</dbReference>
<reference evidence="11 12" key="1">
    <citation type="submission" date="2018-05" db="EMBL/GenBank/DDBJ databases">
        <title>Genomic Encyclopedia of Type Strains, Phase IV (KMG-IV): sequencing the most valuable type-strain genomes for metagenomic binning, comparative biology and taxonomic classification.</title>
        <authorList>
            <person name="Goeker M."/>
        </authorList>
    </citation>
    <scope>NUCLEOTIDE SEQUENCE [LARGE SCALE GENOMIC DNA]</scope>
    <source>
        <strain evidence="11 12">DSM 25134</strain>
    </source>
</reference>
<dbReference type="PANTHER" id="PTHR21060">
    <property type="entry name" value="ACETATE KINASE"/>
    <property type="match status" value="1"/>
</dbReference>
<comment type="cofactor">
    <cofactor evidence="9">
        <name>Mg(2+)</name>
        <dbReference type="ChEBI" id="CHEBI:18420"/>
    </cofactor>
    <cofactor evidence="9">
        <name>Mn(2+)</name>
        <dbReference type="ChEBI" id="CHEBI:29035"/>
    </cofactor>
    <text evidence="9">Mg(2+). Can also accept Mn(2+).</text>
</comment>
<keyword evidence="7 9" id="KW-0067">ATP-binding</keyword>
<dbReference type="GO" id="GO:0005524">
    <property type="term" value="F:ATP binding"/>
    <property type="evidence" value="ECO:0007669"/>
    <property type="project" value="UniProtKB-KW"/>
</dbReference>
<dbReference type="InterPro" id="IPR000890">
    <property type="entry name" value="Aliphatic_acid_kin_short-chain"/>
</dbReference>
<evidence type="ECO:0000256" key="7">
    <source>
        <dbReference type="ARBA" id="ARBA00022840"/>
    </source>
</evidence>
<feature type="binding site" evidence="9">
    <location>
        <position position="9"/>
    </location>
    <ligand>
        <name>Mg(2+)</name>
        <dbReference type="ChEBI" id="CHEBI:18420"/>
    </ligand>
</feature>
<feature type="binding site" evidence="9">
    <location>
        <position position="16"/>
    </location>
    <ligand>
        <name>ATP</name>
        <dbReference type="ChEBI" id="CHEBI:30616"/>
    </ligand>
</feature>
<comment type="subcellular location">
    <subcellularLocation>
        <location evidence="9">Cytoplasm</location>
    </subcellularLocation>
</comment>
<dbReference type="UniPathway" id="UPA00340">
    <property type="reaction ID" value="UER00458"/>
</dbReference>
<feature type="site" description="Transition state stabilizer" evidence="9">
    <location>
        <position position="175"/>
    </location>
</feature>
<comment type="catalytic activity">
    <reaction evidence="9">
        <text>acetate + ATP = acetyl phosphate + ADP</text>
        <dbReference type="Rhea" id="RHEA:11352"/>
        <dbReference type="ChEBI" id="CHEBI:22191"/>
        <dbReference type="ChEBI" id="CHEBI:30089"/>
        <dbReference type="ChEBI" id="CHEBI:30616"/>
        <dbReference type="ChEBI" id="CHEBI:456216"/>
        <dbReference type="EC" id="2.7.2.1"/>
    </reaction>
</comment>
<evidence type="ECO:0000256" key="10">
    <source>
        <dbReference type="RuleBase" id="RU003835"/>
    </source>
</evidence>
<evidence type="ECO:0000256" key="5">
    <source>
        <dbReference type="ARBA" id="ARBA00022741"/>
    </source>
</evidence>
<keyword evidence="12" id="KW-1185">Reference proteome</keyword>
<organism evidence="11 12">
    <name type="scientific">Aquitalea magnusonii</name>
    <dbReference type="NCBI Taxonomy" id="332411"/>
    <lineage>
        <taxon>Bacteria</taxon>
        <taxon>Pseudomonadati</taxon>
        <taxon>Pseudomonadota</taxon>
        <taxon>Betaproteobacteria</taxon>
        <taxon>Neisseriales</taxon>
        <taxon>Chromobacteriaceae</taxon>
        <taxon>Aquitalea</taxon>
    </lineage>
</organism>
<comment type="caution">
    <text evidence="11">The sequence shown here is derived from an EMBL/GenBank/DDBJ whole genome shotgun (WGS) entry which is preliminary data.</text>
</comment>
<dbReference type="GO" id="GO:0008776">
    <property type="term" value="F:acetate kinase activity"/>
    <property type="evidence" value="ECO:0007669"/>
    <property type="project" value="UniProtKB-UniRule"/>
</dbReference>
<evidence type="ECO:0000256" key="3">
    <source>
        <dbReference type="ARBA" id="ARBA00022679"/>
    </source>
</evidence>
<comment type="subunit">
    <text evidence="9">Homodimer.</text>
</comment>
<evidence type="ECO:0000256" key="4">
    <source>
        <dbReference type="ARBA" id="ARBA00022723"/>
    </source>
</evidence>
<comment type="similarity">
    <text evidence="1 9 10">Belongs to the acetokinase family.</text>
</comment>
<evidence type="ECO:0000313" key="11">
    <source>
        <dbReference type="EMBL" id="PXX41689.1"/>
    </source>
</evidence>
<dbReference type="HAMAP" id="MF_00020">
    <property type="entry name" value="Acetate_kinase"/>
    <property type="match status" value="1"/>
</dbReference>
<keyword evidence="4 9" id="KW-0479">Metal-binding</keyword>
<dbReference type="SUPFAM" id="SSF53067">
    <property type="entry name" value="Actin-like ATPase domain"/>
    <property type="match status" value="2"/>
</dbReference>
<dbReference type="Gene3D" id="3.30.420.40">
    <property type="match status" value="2"/>
</dbReference>
<keyword evidence="6 9" id="KW-0418">Kinase</keyword>
<feature type="site" description="Transition state stabilizer" evidence="9">
    <location>
        <position position="233"/>
    </location>
</feature>
<proteinExistence type="inferred from homology"/>
<dbReference type="Proteomes" id="UP000248395">
    <property type="component" value="Unassembled WGS sequence"/>
</dbReference>
<comment type="pathway">
    <text evidence="9">Metabolic intermediate biosynthesis; acetyl-CoA biosynthesis; acetyl-CoA from acetate: step 1/2.</text>
</comment>
<evidence type="ECO:0000256" key="2">
    <source>
        <dbReference type="ARBA" id="ARBA00022490"/>
    </source>
</evidence>
<keyword evidence="8 9" id="KW-0460">Magnesium</keyword>
<comment type="function">
    <text evidence="9">Catalyzes the formation of acetyl phosphate from acetate and ATP. Can also catalyze the reverse reaction.</text>
</comment>
<accession>A0A318J1T1</accession>
<keyword evidence="2 9" id="KW-0963">Cytoplasm</keyword>
<feature type="binding site" evidence="9">
    <location>
        <position position="87"/>
    </location>
    <ligand>
        <name>substrate</name>
    </ligand>
</feature>
<dbReference type="EMBL" id="QJKC01000024">
    <property type="protein sequence ID" value="PXX41689.1"/>
    <property type="molecule type" value="Genomic_DNA"/>
</dbReference>
<feature type="binding site" evidence="9">
    <location>
        <position position="372"/>
    </location>
    <ligand>
        <name>Mg(2+)</name>
        <dbReference type="ChEBI" id="CHEBI:18420"/>
    </ligand>
</feature>
<dbReference type="GO" id="GO:0005829">
    <property type="term" value="C:cytosol"/>
    <property type="evidence" value="ECO:0007669"/>
    <property type="project" value="TreeGrafter"/>
</dbReference>
<keyword evidence="5 9" id="KW-0547">Nucleotide-binding</keyword>
<dbReference type="PRINTS" id="PR00471">
    <property type="entry name" value="ACETATEKNASE"/>
</dbReference>
<name>A0A318J1T1_9NEIS</name>
<dbReference type="GO" id="GO:0000287">
    <property type="term" value="F:magnesium ion binding"/>
    <property type="evidence" value="ECO:0007669"/>
    <property type="project" value="UniProtKB-UniRule"/>
</dbReference>
<dbReference type="PIRSF" id="PIRSF000722">
    <property type="entry name" value="Acetate_prop_kin"/>
    <property type="match status" value="1"/>
</dbReference>
<dbReference type="GO" id="GO:0006083">
    <property type="term" value="P:acetate metabolic process"/>
    <property type="evidence" value="ECO:0007669"/>
    <property type="project" value="TreeGrafter"/>
</dbReference>
<dbReference type="PROSITE" id="PS01075">
    <property type="entry name" value="ACETATE_KINASE_1"/>
    <property type="match status" value="1"/>
</dbReference>
<dbReference type="AlphaFoldDB" id="A0A318J1T1"/>
<sequence length="385" mass="41171">MIKALIAVNAGSSTLKFRAYAMDGGALLMRGLIDHFGQKHTSLSLHDTLHQQLEERELGDDSRAAAVAAMINTLADHGIAVAAVVHRVVHGGSRFHAVTRLDEDSCQALEAFIPLAPLHQPVSLQVIDAFRTLDPTLPQLACFDTAFHASQPEVATRFGIARHWHEEGVRRYGFHGLSYASITRKLASLGLADARVVVCHLGSGSSACAIQQGRSVASSMGFSAVDGLMMGTRPGYLDPEVVLYWMEHEGMGVGEVRRELYKNSGLLGVSGGLSADMRELLASSLPAAREAVELFCYRIVREIASLAAAMKGLDAIIFTAGIGEHSAEVRGRVLGQLGWLGFAADHAANLAHARQLTSSDSLHHAYVLATDEEGEMASQAFALLG</sequence>
<keyword evidence="3 9" id="KW-0808">Transferase</keyword>
<evidence type="ECO:0000256" key="9">
    <source>
        <dbReference type="HAMAP-Rule" id="MF_00020"/>
    </source>
</evidence>
<protein>
    <recommendedName>
        <fullName evidence="9">Acetate kinase</fullName>
        <ecNumber evidence="9">2.7.2.1</ecNumber>
    </recommendedName>
    <alternativeName>
        <fullName evidence="9">Acetokinase</fullName>
    </alternativeName>
</protein>
<feature type="binding site" evidence="9">
    <location>
        <begin position="321"/>
        <end position="325"/>
    </location>
    <ligand>
        <name>ATP</name>
        <dbReference type="ChEBI" id="CHEBI:30616"/>
    </ligand>
</feature>
<feature type="binding site" evidence="9">
    <location>
        <begin position="276"/>
        <end position="278"/>
    </location>
    <ligand>
        <name>ATP</name>
        <dbReference type="ChEBI" id="CHEBI:30616"/>
    </ligand>
</feature>
<feature type="active site" description="Proton donor/acceptor" evidence="9">
    <location>
        <position position="144"/>
    </location>
</feature>
<dbReference type="InterPro" id="IPR004372">
    <property type="entry name" value="Ac/propionate_kinase"/>
</dbReference>
<evidence type="ECO:0000256" key="6">
    <source>
        <dbReference type="ARBA" id="ARBA00022777"/>
    </source>
</evidence>
<dbReference type="RefSeq" id="WP_110313755.1">
    <property type="nucleotide sequence ID" value="NZ_QJKC01000024.1"/>
</dbReference>
<dbReference type="PROSITE" id="PS01076">
    <property type="entry name" value="ACETATE_KINASE_2"/>
    <property type="match status" value="1"/>
</dbReference>
<dbReference type="GO" id="GO:0006085">
    <property type="term" value="P:acetyl-CoA biosynthetic process"/>
    <property type="evidence" value="ECO:0007669"/>
    <property type="project" value="UniProtKB-UniRule"/>
</dbReference>
<dbReference type="NCBIfam" id="TIGR00016">
    <property type="entry name" value="ackA"/>
    <property type="match status" value="1"/>
</dbReference>
<dbReference type="EC" id="2.7.2.1" evidence="9"/>
<evidence type="ECO:0000256" key="8">
    <source>
        <dbReference type="ARBA" id="ARBA00022842"/>
    </source>
</evidence>